<dbReference type="Pfam" id="PF05920">
    <property type="entry name" value="Homeobox_KN"/>
    <property type="match status" value="1"/>
</dbReference>
<accession>A0A7S0VQN3</accession>
<evidence type="ECO:0000256" key="3">
    <source>
        <dbReference type="ARBA" id="ARBA00023242"/>
    </source>
</evidence>
<protein>
    <recommendedName>
        <fullName evidence="6">Homeobox domain-containing protein</fullName>
    </recommendedName>
</protein>
<evidence type="ECO:0000313" key="7">
    <source>
        <dbReference type="EMBL" id="CAD8793407.1"/>
    </source>
</evidence>
<keyword evidence="1 4" id="KW-0238">DNA-binding</keyword>
<reference evidence="7" key="1">
    <citation type="submission" date="2021-01" db="EMBL/GenBank/DDBJ databases">
        <authorList>
            <person name="Corre E."/>
            <person name="Pelletier E."/>
            <person name="Niang G."/>
            <person name="Scheremetjew M."/>
            <person name="Finn R."/>
            <person name="Kale V."/>
            <person name="Holt S."/>
            <person name="Cochrane G."/>
            <person name="Meng A."/>
            <person name="Brown T."/>
            <person name="Cohen L."/>
        </authorList>
    </citation>
    <scope>NUCLEOTIDE SEQUENCE</scope>
    <source>
        <strain evidence="7">CCMP443</strain>
    </source>
</reference>
<dbReference type="EMBL" id="HBFN01013007">
    <property type="protein sequence ID" value="CAD8793407.1"/>
    <property type="molecule type" value="Transcribed_RNA"/>
</dbReference>
<sequence length="227" mass="25513">MCDCDAIGPLPPLLFVQPSFDDGFRWHPTGILFPHQPEPWIEDGRGSFVEDGRGSFCDDFSPWGSFCDDFSPWIEDGRGSFCDFASAGVRSSVYDSGSEDGGNESTAPPPAGPPSCGEEEAKELAIVEWRHCKMYGAAVASPPAWEGGTRSCLRARRTHLGRMPQPSPRRRRRNLPQDVVRAFLAWIEQNAEDPYPSKDQKMKWVKQMGLKLSQVTTWFINFRKRNV</sequence>
<evidence type="ECO:0000259" key="6">
    <source>
        <dbReference type="PROSITE" id="PS50071"/>
    </source>
</evidence>
<name>A0A7S0VQN3_9CRYP</name>
<dbReference type="PANTHER" id="PTHR11850">
    <property type="entry name" value="HOMEOBOX PROTEIN TRANSCRIPTION FACTORS"/>
    <property type="match status" value="1"/>
</dbReference>
<dbReference type="GO" id="GO:0003677">
    <property type="term" value="F:DNA binding"/>
    <property type="evidence" value="ECO:0007669"/>
    <property type="project" value="UniProtKB-UniRule"/>
</dbReference>
<dbReference type="InterPro" id="IPR001356">
    <property type="entry name" value="HD"/>
</dbReference>
<organism evidence="7">
    <name type="scientific">Hemiselmis tepida</name>
    <dbReference type="NCBI Taxonomy" id="464990"/>
    <lineage>
        <taxon>Eukaryota</taxon>
        <taxon>Cryptophyceae</taxon>
        <taxon>Cryptomonadales</taxon>
        <taxon>Hemiselmidaceae</taxon>
        <taxon>Hemiselmis</taxon>
    </lineage>
</organism>
<dbReference type="SMART" id="SM00389">
    <property type="entry name" value="HOX"/>
    <property type="match status" value="1"/>
</dbReference>
<evidence type="ECO:0000256" key="2">
    <source>
        <dbReference type="ARBA" id="ARBA00023155"/>
    </source>
</evidence>
<feature type="region of interest" description="Disordered" evidence="5">
    <location>
        <begin position="93"/>
        <end position="119"/>
    </location>
</feature>
<dbReference type="GO" id="GO:0005634">
    <property type="term" value="C:nucleus"/>
    <property type="evidence" value="ECO:0007669"/>
    <property type="project" value="UniProtKB-SubCell"/>
</dbReference>
<feature type="domain" description="Homeobox" evidence="6">
    <location>
        <begin position="166"/>
        <end position="227"/>
    </location>
</feature>
<evidence type="ECO:0000256" key="5">
    <source>
        <dbReference type="SAM" id="MobiDB-lite"/>
    </source>
</evidence>
<dbReference type="CDD" id="cd00086">
    <property type="entry name" value="homeodomain"/>
    <property type="match status" value="1"/>
</dbReference>
<dbReference type="AlphaFoldDB" id="A0A7S0VQN3"/>
<gene>
    <name evidence="7" type="ORF">HTEP1355_LOCUS7486</name>
</gene>
<comment type="subcellular location">
    <subcellularLocation>
        <location evidence="4">Nucleus</location>
    </subcellularLocation>
</comment>
<evidence type="ECO:0000256" key="1">
    <source>
        <dbReference type="ARBA" id="ARBA00023125"/>
    </source>
</evidence>
<dbReference type="InterPro" id="IPR008422">
    <property type="entry name" value="KN_HD"/>
</dbReference>
<dbReference type="Gene3D" id="1.10.10.60">
    <property type="entry name" value="Homeodomain-like"/>
    <property type="match status" value="1"/>
</dbReference>
<keyword evidence="3 4" id="KW-0539">Nucleus</keyword>
<proteinExistence type="predicted"/>
<evidence type="ECO:0000256" key="4">
    <source>
        <dbReference type="PROSITE-ProRule" id="PRU00108"/>
    </source>
</evidence>
<keyword evidence="2 4" id="KW-0371">Homeobox</keyword>
<dbReference type="GO" id="GO:0006355">
    <property type="term" value="P:regulation of DNA-templated transcription"/>
    <property type="evidence" value="ECO:0007669"/>
    <property type="project" value="InterPro"/>
</dbReference>
<dbReference type="SUPFAM" id="SSF46689">
    <property type="entry name" value="Homeodomain-like"/>
    <property type="match status" value="1"/>
</dbReference>
<dbReference type="PROSITE" id="PS50071">
    <property type="entry name" value="HOMEOBOX_2"/>
    <property type="match status" value="1"/>
</dbReference>
<dbReference type="InterPro" id="IPR009057">
    <property type="entry name" value="Homeodomain-like_sf"/>
</dbReference>
<dbReference type="InterPro" id="IPR050224">
    <property type="entry name" value="TALE_homeobox"/>
</dbReference>